<keyword evidence="1" id="KW-0732">Signal</keyword>
<evidence type="ECO:0000313" key="7">
    <source>
        <dbReference type="Proteomes" id="UP001519292"/>
    </source>
</evidence>
<feature type="compositionally biased region" description="Low complexity" evidence="2">
    <location>
        <begin position="171"/>
        <end position="197"/>
    </location>
</feature>
<feature type="domain" description="Atypical Rib" evidence="5">
    <location>
        <begin position="1347"/>
        <end position="1411"/>
    </location>
</feature>
<feature type="domain" description="Atypical Rib" evidence="5">
    <location>
        <begin position="1491"/>
        <end position="1560"/>
    </location>
</feature>
<feature type="domain" description="Atypical Rib" evidence="5">
    <location>
        <begin position="822"/>
        <end position="891"/>
    </location>
</feature>
<feature type="non-terminal residue" evidence="6">
    <location>
        <position position="1664"/>
    </location>
</feature>
<feature type="domain" description="Atypical Rib" evidence="5">
    <location>
        <begin position="1124"/>
        <end position="1189"/>
    </location>
</feature>
<protein>
    <submittedName>
        <fullName evidence="6">Rib/alpha/Esp surface antigen-like repeat protein</fullName>
    </submittedName>
</protein>
<evidence type="ECO:0000313" key="6">
    <source>
        <dbReference type="EMBL" id="MBP2058795.1"/>
    </source>
</evidence>
<evidence type="ECO:0000259" key="5">
    <source>
        <dbReference type="Pfam" id="PF18938"/>
    </source>
</evidence>
<feature type="region of interest" description="Disordered" evidence="2">
    <location>
        <begin position="1478"/>
        <end position="1501"/>
    </location>
</feature>
<feature type="domain" description="Rib" evidence="4">
    <location>
        <begin position="661"/>
        <end position="735"/>
    </location>
</feature>
<accession>A0ABS4MGH1</accession>
<evidence type="ECO:0000259" key="4">
    <source>
        <dbReference type="Pfam" id="PF08428"/>
    </source>
</evidence>
<gene>
    <name evidence="6" type="ORF">J2Z60_001986</name>
</gene>
<feature type="region of interest" description="Disordered" evidence="2">
    <location>
        <begin position="64"/>
        <end position="197"/>
    </location>
</feature>
<dbReference type="InterPro" id="IPR012706">
    <property type="entry name" value="Rib_alpha_Esp_rpt"/>
</dbReference>
<sequence>MKNWISTNEKQRFALKKISGKMVSVLVGTTLFGFYLGTKNNIQVVHADTITASSDVSASLETAKTNTETASTTKNTPAATDSTDNTVKDAASITAATNNNQSTTASTTNNDQETAKTATTADQTADTENKTASTTSTDKEAKPVASNATAATNDNSQSLTPSVDPNKTEEASSTAAVPTSETTTVSTSDLNTTNNQNAKSTLATTLLAATNTTASTTSSEEGLPKSDQVFTLVEAPLYNDIVSTEQTKGRESTWLWKVINSGPYHEQGYNEVKRILQDPNLYYFAAFGDYNNSTHRVILVARDKNNLDNPTITVNIVGFDAGMNTETVKVAANTTKTNTYYNSADKGDYTIQNFGNGSYSITLNTFTNGFGLLPVFDSGHLNNDLVNKTESQYNDIARNESIGIYASYIPKPRTQIIRYVDQATGKDIVQPIDISGYGYQPYRTSDVTPPTVDGYTYKGSSGFATDGSEPQYEELGVPTVGYVTEFSVGEAFDFSETSDVMVRSTVIDKDGTIRSVVYYKGKPLNETAGTSGVKILGTNANNNTMNFTINGLQYTFTNPVTATDNSTVYYYAKTGHEQESTMTVHYIDVTKSGLNSNFIPTDGTEVSKQVLTGNIGEAYTNTLEAPKGYKIVANDETAKSGTYSIDEHDAYVYVKQESPLNEQYDPQPNELTANVGDEVPEAKSQIKNTGDLPADTQYAWQTQPDLSKAGTSTAVVRVTYGDGTYDDVNIPVTVTVKQTEADKYTPNVPTTKVPVDDVNNLTDEEKGQVKTNVEKANPDLPSGATVTVGNDGTATITYGDKSTDTIDGKQLVEAKPDADKYTPNVPTTKVPVNDVNNLTDEEKGQVKTNVEKANPGLPSGATVTVGNDGTATITYGDKSTDTIDGKQLVEAKPDADKYTPNVPTTKVPVNDVTNLTDEEKGQVKTNVEKANPDLPSGATVTVGNDGTATITYSDKSTDTLSGSDLVEAKKDNEKYELKPGKEVKVDDTNKLTDPEKQAVGDAIKEANPDAPIKNIAVDDKGKATVTFNDDSTGEVQGNVVAKKDNEKYELKPGKEVKVDDTNKLTDPEKQAVGDAIKEANPDAPIKNIAVDDKGKATVTFNDDSTGEVQGNIVAKKDNDKYELKPGKEVKVDDTNKLTDPEKQAVGDAIKEANPDAPIKNIEVDDKGKATVTFNDDSTGEVQGNVVAKKDNEKYTPNVPTTKVPVNDVTKLTDEEKGQVKTNVEKANPDLPKDAQVMIGDDGTATITYGDESTDTIAGNQLVEGKKDADKYDLKPGKEVKVDDTNKLTDPEKQAVGDAIKEANPDAPIKNIAVDDKGKATVTFNDDSTGEVQGNIVAKKDNEKYDLKPGNEVKVNDPSHLTDEEKQAVGDAIKEANPDAPIKNIAVDDKGKATVTFNDDSTGEVQGNIVAKKDNDKYELKPGKEVKVDDTNKLTDPEKQAVGDAIKEANPDAPIKNIAVDDKGKATVTFNDDSTKDVQGNIVGKSDADKYTPNVPTTKVPVNDVNNLTEEEKGQVKTNVEKANPNLPSGAEVTIGNDGTATITYSDKSTDTIAGNQLVEAKPESEKYTPNVPATKVPVNDVNNLTEEEKGQVKTNVEKANPDLPKDAEVTIGNDGTATITYDDKSTDTISGSELVTKKPDTSTEQEVKLPDSKVEVVDPNHLTD</sequence>
<dbReference type="Pfam" id="PF18938">
    <property type="entry name" value="aRib"/>
    <property type="match status" value="12"/>
</dbReference>
<feature type="compositionally biased region" description="Low complexity" evidence="2">
    <location>
        <begin position="64"/>
        <end position="76"/>
    </location>
</feature>
<feature type="domain" description="Atypical Rib" evidence="5">
    <location>
        <begin position="745"/>
        <end position="814"/>
    </location>
</feature>
<keyword evidence="3" id="KW-0472">Membrane</keyword>
<dbReference type="NCBIfam" id="TIGR02331">
    <property type="entry name" value="rib_alpha"/>
    <property type="match status" value="1"/>
</dbReference>
<feature type="compositionally biased region" description="Low complexity" evidence="2">
    <location>
        <begin position="90"/>
        <end position="126"/>
    </location>
</feature>
<feature type="domain" description="Atypical Rib" evidence="5">
    <location>
        <begin position="1420"/>
        <end position="1480"/>
    </location>
</feature>
<keyword evidence="3" id="KW-0812">Transmembrane</keyword>
<feature type="region of interest" description="Disordered" evidence="2">
    <location>
        <begin position="1559"/>
        <end position="1664"/>
    </location>
</feature>
<dbReference type="RefSeq" id="WP_245328797.1">
    <property type="nucleotide sequence ID" value="NZ_JAGGLU010000014.1"/>
</dbReference>
<evidence type="ECO:0000256" key="1">
    <source>
        <dbReference type="ARBA" id="ARBA00022729"/>
    </source>
</evidence>
<organism evidence="6 7">
    <name type="scientific">Lactobacillus colini</name>
    <dbReference type="NCBI Taxonomy" id="1819254"/>
    <lineage>
        <taxon>Bacteria</taxon>
        <taxon>Bacillati</taxon>
        <taxon>Bacillota</taxon>
        <taxon>Bacilli</taxon>
        <taxon>Lactobacillales</taxon>
        <taxon>Lactobacillaceae</taxon>
        <taxon>Lactobacillus</taxon>
    </lineage>
</organism>
<feature type="compositionally biased region" description="Basic and acidic residues" evidence="2">
    <location>
        <begin position="1635"/>
        <end position="1664"/>
    </location>
</feature>
<evidence type="ECO:0000256" key="3">
    <source>
        <dbReference type="SAM" id="Phobius"/>
    </source>
</evidence>
<keyword evidence="7" id="KW-1185">Reference proteome</keyword>
<feature type="compositionally biased region" description="Basic and acidic residues" evidence="2">
    <location>
        <begin position="1586"/>
        <end position="1608"/>
    </location>
</feature>
<feature type="compositionally biased region" description="Low complexity" evidence="2">
    <location>
        <begin position="145"/>
        <end position="156"/>
    </location>
</feature>
<feature type="domain" description="Atypical Rib" evidence="5">
    <location>
        <begin position="1274"/>
        <end position="1338"/>
    </location>
</feature>
<dbReference type="Proteomes" id="UP001519292">
    <property type="component" value="Unassembled WGS sequence"/>
</dbReference>
<evidence type="ECO:0000256" key="2">
    <source>
        <dbReference type="SAM" id="MobiDB-lite"/>
    </source>
</evidence>
<feature type="domain" description="Atypical Rib" evidence="5">
    <location>
        <begin position="899"/>
        <end position="968"/>
    </location>
</feature>
<proteinExistence type="predicted"/>
<dbReference type="InterPro" id="IPR059115">
    <property type="entry name" value="Rib"/>
</dbReference>
<dbReference type="InterPro" id="IPR044024">
    <property type="entry name" value="aRib"/>
</dbReference>
<feature type="transmembrane region" description="Helical" evidence="3">
    <location>
        <begin position="20"/>
        <end position="37"/>
    </location>
</feature>
<feature type="domain" description="Atypical Rib" evidence="5">
    <location>
        <begin position="1195"/>
        <end position="1263"/>
    </location>
</feature>
<dbReference type="Gene3D" id="3.10.20.890">
    <property type="match status" value="12"/>
</dbReference>
<name>A0ABS4MGH1_9LACO</name>
<feature type="domain" description="Atypical Rib" evidence="5">
    <location>
        <begin position="978"/>
        <end position="1043"/>
    </location>
</feature>
<comment type="caution">
    <text evidence="6">The sequence shown here is derived from an EMBL/GenBank/DDBJ whole genome shotgun (WGS) entry which is preliminary data.</text>
</comment>
<feature type="domain" description="Atypical Rib" evidence="5">
    <location>
        <begin position="1568"/>
        <end position="1638"/>
    </location>
</feature>
<dbReference type="EMBL" id="JAGGLU010000014">
    <property type="protein sequence ID" value="MBP2058795.1"/>
    <property type="molecule type" value="Genomic_DNA"/>
</dbReference>
<reference evidence="6 7" key="1">
    <citation type="submission" date="2021-03" db="EMBL/GenBank/DDBJ databases">
        <title>Genomic Encyclopedia of Type Strains, Phase IV (KMG-IV): sequencing the most valuable type-strain genomes for metagenomic binning, comparative biology and taxonomic classification.</title>
        <authorList>
            <person name="Goeker M."/>
        </authorList>
    </citation>
    <scope>NUCLEOTIDE SEQUENCE [LARGE SCALE GENOMIC DNA]</scope>
    <source>
        <strain evidence="6 7">DSM 101872</strain>
    </source>
</reference>
<dbReference type="Pfam" id="PF08428">
    <property type="entry name" value="Rib"/>
    <property type="match status" value="1"/>
</dbReference>
<keyword evidence="3" id="KW-1133">Transmembrane helix</keyword>
<feature type="domain" description="Atypical Rib" evidence="5">
    <location>
        <begin position="1051"/>
        <end position="1115"/>
    </location>
</feature>